<dbReference type="InterPro" id="IPR029045">
    <property type="entry name" value="ClpP/crotonase-like_dom_sf"/>
</dbReference>
<dbReference type="PANTHER" id="PTHR32060:SF30">
    <property type="entry name" value="CARBOXY-TERMINAL PROCESSING PROTEASE CTPA"/>
    <property type="match status" value="1"/>
</dbReference>
<dbReference type="SUPFAM" id="SSF50156">
    <property type="entry name" value="PDZ domain-like"/>
    <property type="match status" value="1"/>
</dbReference>
<protein>
    <submittedName>
        <fullName evidence="8">Carboxyl-terminal processing protease</fullName>
    </submittedName>
</protein>
<dbReference type="InterPro" id="IPR036034">
    <property type="entry name" value="PDZ_sf"/>
</dbReference>
<dbReference type="Gene3D" id="3.30.750.44">
    <property type="match status" value="1"/>
</dbReference>
<dbReference type="SUPFAM" id="SSF52096">
    <property type="entry name" value="ClpP/crotonase"/>
    <property type="match status" value="1"/>
</dbReference>
<dbReference type="EMBL" id="FNYS01000002">
    <property type="protein sequence ID" value="SEI59714.1"/>
    <property type="molecule type" value="Genomic_DNA"/>
</dbReference>
<dbReference type="Proteomes" id="UP000183077">
    <property type="component" value="Unassembled WGS sequence"/>
</dbReference>
<evidence type="ECO:0000313" key="8">
    <source>
        <dbReference type="EMBL" id="SEI59714.1"/>
    </source>
</evidence>
<dbReference type="CDD" id="cd06782">
    <property type="entry name" value="cpPDZ_CPP-like"/>
    <property type="match status" value="1"/>
</dbReference>
<comment type="similarity">
    <text evidence="1 5">Belongs to the peptidase S41A family.</text>
</comment>
<dbReference type="InterPro" id="IPR005151">
    <property type="entry name" value="Tail-specific_protease"/>
</dbReference>
<dbReference type="InterPro" id="IPR001478">
    <property type="entry name" value="PDZ"/>
</dbReference>
<dbReference type="AlphaFoldDB" id="A0A1H6S1K5"/>
<dbReference type="Gene3D" id="2.30.42.10">
    <property type="match status" value="1"/>
</dbReference>
<evidence type="ECO:0000256" key="3">
    <source>
        <dbReference type="ARBA" id="ARBA00022801"/>
    </source>
</evidence>
<keyword evidence="2 5" id="KW-0645">Protease</keyword>
<gene>
    <name evidence="8" type="ORF">SAMN04488018_102148</name>
</gene>
<keyword evidence="4 5" id="KW-0720">Serine protease</keyword>
<evidence type="ECO:0000259" key="6">
    <source>
        <dbReference type="SMART" id="SM00228"/>
    </source>
</evidence>
<dbReference type="InterPro" id="IPR004447">
    <property type="entry name" value="Peptidase_S41A"/>
</dbReference>
<feature type="domain" description="PDZ" evidence="6">
    <location>
        <begin position="98"/>
        <end position="173"/>
    </location>
</feature>
<feature type="domain" description="Tail specific protease" evidence="7">
    <location>
        <begin position="175"/>
        <end position="360"/>
    </location>
</feature>
<evidence type="ECO:0000256" key="1">
    <source>
        <dbReference type="ARBA" id="ARBA00009179"/>
    </source>
</evidence>
<accession>A0A1H6S1K5</accession>
<evidence type="ECO:0000259" key="7">
    <source>
        <dbReference type="SMART" id="SM00245"/>
    </source>
</evidence>
<name>A0A1H6S1K5_9FLAO</name>
<dbReference type="CDD" id="cd07560">
    <property type="entry name" value="Peptidase_S41_CPP"/>
    <property type="match status" value="1"/>
</dbReference>
<evidence type="ECO:0000256" key="2">
    <source>
        <dbReference type="ARBA" id="ARBA00022670"/>
    </source>
</evidence>
<dbReference type="GO" id="GO:0006508">
    <property type="term" value="P:proteolysis"/>
    <property type="evidence" value="ECO:0007669"/>
    <property type="project" value="UniProtKB-KW"/>
</dbReference>
<dbReference type="GO" id="GO:0008236">
    <property type="term" value="F:serine-type peptidase activity"/>
    <property type="evidence" value="ECO:0007669"/>
    <property type="project" value="UniProtKB-KW"/>
</dbReference>
<reference evidence="8 9" key="1">
    <citation type="submission" date="2016-10" db="EMBL/GenBank/DDBJ databases">
        <authorList>
            <person name="de Groot N.N."/>
        </authorList>
    </citation>
    <scope>NUCLEOTIDE SEQUENCE [LARGE SCALE GENOMIC DNA]</scope>
    <source>
        <strain evidence="8 9">DSM 23048</strain>
    </source>
</reference>
<dbReference type="GO" id="GO:0030288">
    <property type="term" value="C:outer membrane-bounded periplasmic space"/>
    <property type="evidence" value="ECO:0007669"/>
    <property type="project" value="TreeGrafter"/>
</dbReference>
<proteinExistence type="inferred from homology"/>
<dbReference type="Pfam" id="PF13180">
    <property type="entry name" value="PDZ_2"/>
    <property type="match status" value="1"/>
</dbReference>
<keyword evidence="3 5" id="KW-0378">Hydrolase</keyword>
<organism evidence="8 9">
    <name type="scientific">Myroides marinus</name>
    <dbReference type="NCBI Taxonomy" id="703342"/>
    <lineage>
        <taxon>Bacteria</taxon>
        <taxon>Pseudomonadati</taxon>
        <taxon>Bacteroidota</taxon>
        <taxon>Flavobacteriia</taxon>
        <taxon>Flavobacteriales</taxon>
        <taxon>Flavobacteriaceae</taxon>
        <taxon>Myroides</taxon>
    </lineage>
</organism>
<dbReference type="Pfam" id="PF03572">
    <property type="entry name" value="Peptidase_S41"/>
    <property type="match status" value="1"/>
</dbReference>
<dbReference type="GO" id="GO:0004175">
    <property type="term" value="F:endopeptidase activity"/>
    <property type="evidence" value="ECO:0007669"/>
    <property type="project" value="TreeGrafter"/>
</dbReference>
<sequence>MRKIFWPLIVSISLALGILLGGFIVSASYRGKTGLYTNHNKLKLNRLIDFIEQEYVDNVDTDSIVDRTVTTILEQLDPHSIYIAKNELQSVTESMQGSFVGIGINYYYYKDSVAVIKDIKAGPSFKAGIEPGDRILAADGHKLSGKEITSDTIAKYLRGAEGTDVVLDVYRKTTDQHLKITVNRQPIPIKSVDIAFKMSDGRGYIKLNRFSSTTYVEFKEALDKLIKQDISSLVLDLRDNGGGYMEQAIKMLDDLLEKGQVIVKTVNKGGKSTVMKSKGTGLFTEKPLYVLINENSASASEIIAGAIQDNDRGTIVGRRSFGKGLVQRELMLGDGSAIRLTTARYYTPSGRSIQKSYKMGIEEYNNDFRSRYTHGELYAADSIKVADSLQYKTLKGRTVYGGGGIVPDMFVSIGNKHGDDTIVLLMKSGVVSYFVFQELDKQRAMFNKFSKEEVIEYVMSNDKVFKAYVKHLEGNKLFFKLDKRKEIVKRFLVGEFLSQLFSEEEYYTWMLEYDPMIKKIDSKLSK</sequence>
<dbReference type="Gene3D" id="3.90.226.10">
    <property type="entry name" value="2-enoyl-CoA Hydratase, Chain A, domain 1"/>
    <property type="match status" value="1"/>
</dbReference>
<dbReference type="NCBIfam" id="TIGR00225">
    <property type="entry name" value="prc"/>
    <property type="match status" value="1"/>
</dbReference>
<dbReference type="RefSeq" id="WP_074744591.1">
    <property type="nucleotide sequence ID" value="NZ_FNYS01000002.1"/>
</dbReference>
<dbReference type="GO" id="GO:0007165">
    <property type="term" value="P:signal transduction"/>
    <property type="evidence" value="ECO:0007669"/>
    <property type="project" value="TreeGrafter"/>
</dbReference>
<dbReference type="GeneID" id="82255839"/>
<evidence type="ECO:0000313" key="9">
    <source>
        <dbReference type="Proteomes" id="UP000183077"/>
    </source>
</evidence>
<dbReference type="SMART" id="SM00228">
    <property type="entry name" value="PDZ"/>
    <property type="match status" value="1"/>
</dbReference>
<evidence type="ECO:0000256" key="4">
    <source>
        <dbReference type="ARBA" id="ARBA00022825"/>
    </source>
</evidence>
<evidence type="ECO:0000256" key="5">
    <source>
        <dbReference type="RuleBase" id="RU004404"/>
    </source>
</evidence>
<dbReference type="PANTHER" id="PTHR32060">
    <property type="entry name" value="TAIL-SPECIFIC PROTEASE"/>
    <property type="match status" value="1"/>
</dbReference>
<dbReference type="SMART" id="SM00245">
    <property type="entry name" value="TSPc"/>
    <property type="match status" value="1"/>
</dbReference>